<dbReference type="Gene3D" id="2.40.160.210">
    <property type="entry name" value="Acyl-CoA thioesterase, double hotdog domain"/>
    <property type="match status" value="1"/>
</dbReference>
<protein>
    <submittedName>
        <fullName evidence="6">Acyl-coenzyme A thioesterase 8</fullName>
    </submittedName>
</protein>
<accession>A0A1I8AK72</accession>
<evidence type="ECO:0000313" key="5">
    <source>
        <dbReference type="Proteomes" id="UP000095287"/>
    </source>
</evidence>
<dbReference type="PANTHER" id="PTHR11066">
    <property type="entry name" value="ACYL-COA THIOESTERASE"/>
    <property type="match status" value="1"/>
</dbReference>
<reference evidence="6" key="1">
    <citation type="submission" date="2016-11" db="UniProtKB">
        <authorList>
            <consortium name="WormBaseParasite"/>
        </authorList>
    </citation>
    <scope>IDENTIFICATION</scope>
</reference>
<dbReference type="Pfam" id="PF13622">
    <property type="entry name" value="4HBT_3"/>
    <property type="match status" value="1"/>
</dbReference>
<comment type="similarity">
    <text evidence="1">Belongs to the C/M/P thioester hydrolase family.</text>
</comment>
<proteinExistence type="inferred from homology"/>
<dbReference type="GO" id="GO:0009062">
    <property type="term" value="P:fatty acid catabolic process"/>
    <property type="evidence" value="ECO:0007669"/>
    <property type="project" value="TreeGrafter"/>
</dbReference>
<evidence type="ECO:0000259" key="3">
    <source>
        <dbReference type="Pfam" id="PF13622"/>
    </source>
</evidence>
<evidence type="ECO:0000256" key="2">
    <source>
        <dbReference type="ARBA" id="ARBA00022801"/>
    </source>
</evidence>
<dbReference type="CDD" id="cd03445">
    <property type="entry name" value="Thioesterase_II_repeat2"/>
    <property type="match status" value="1"/>
</dbReference>
<dbReference type="SUPFAM" id="SSF54637">
    <property type="entry name" value="Thioesterase/thiol ester dehydrase-isomerase"/>
    <property type="match status" value="2"/>
</dbReference>
<dbReference type="PANTHER" id="PTHR11066:SF34">
    <property type="entry name" value="ACYL-COENZYME A THIOESTERASE 8"/>
    <property type="match status" value="1"/>
</dbReference>
<dbReference type="InterPro" id="IPR029069">
    <property type="entry name" value="HotDog_dom_sf"/>
</dbReference>
<sequence length="303" mass="34910">MNRLLNVAMGRFVLSYRTLVRSLTKANFRVDQMRPLSSISSLFHLESIGSELYRCVDYLGKINSSPSQPVDYRVRHLRDGKSFCTRIVDAEQNGKVVFTCQISFHKQEKSSIEHSIKMPDVPPPEDLITDLEAISSFAEEEIVAEKETSKMKLLRMIREVEKKGGETVFEMKPTDIDAYFALKPLVPQCFYFWFRCSSTLPDDPTLHRCIQTYITDSTLISVAYRLHVSRGFIPEMTSTLDHNVWIHDADFRADEWMLYEAFSPIAINGRAFATARFWTRDGRLVMTCTQESLVRSRNPPSKL</sequence>
<name>A0A1I8AK72_9BILA</name>
<feature type="domain" description="Acyl-CoA thioesterase-like N-terminal HotDog" evidence="3">
    <location>
        <begin position="65"/>
        <end position="105"/>
    </location>
</feature>
<dbReference type="AlphaFoldDB" id="A0A1I8AK72"/>
<dbReference type="GO" id="GO:0047617">
    <property type="term" value="F:fatty acyl-CoA hydrolase activity"/>
    <property type="evidence" value="ECO:0007669"/>
    <property type="project" value="InterPro"/>
</dbReference>
<evidence type="ECO:0000256" key="1">
    <source>
        <dbReference type="ARBA" id="ARBA00006538"/>
    </source>
</evidence>
<dbReference type="GO" id="GO:0006637">
    <property type="term" value="P:acyl-CoA metabolic process"/>
    <property type="evidence" value="ECO:0007669"/>
    <property type="project" value="InterPro"/>
</dbReference>
<dbReference type="InterPro" id="IPR049450">
    <property type="entry name" value="ACOT8-like_C"/>
</dbReference>
<organism evidence="5 6">
    <name type="scientific">Steinernema glaseri</name>
    <dbReference type="NCBI Taxonomy" id="37863"/>
    <lineage>
        <taxon>Eukaryota</taxon>
        <taxon>Metazoa</taxon>
        <taxon>Ecdysozoa</taxon>
        <taxon>Nematoda</taxon>
        <taxon>Chromadorea</taxon>
        <taxon>Rhabditida</taxon>
        <taxon>Tylenchina</taxon>
        <taxon>Panagrolaimomorpha</taxon>
        <taxon>Strongyloidoidea</taxon>
        <taxon>Steinernematidae</taxon>
        <taxon>Steinernema</taxon>
    </lineage>
</organism>
<dbReference type="Pfam" id="PF20789">
    <property type="entry name" value="4HBT_3C"/>
    <property type="match status" value="1"/>
</dbReference>
<dbReference type="InterPro" id="IPR003703">
    <property type="entry name" value="Acyl_CoA_thio"/>
</dbReference>
<feature type="domain" description="Acyl-CoA thioesterase-like C-terminal" evidence="4">
    <location>
        <begin position="191"/>
        <end position="294"/>
    </location>
</feature>
<dbReference type="Proteomes" id="UP000095287">
    <property type="component" value="Unplaced"/>
</dbReference>
<evidence type="ECO:0000259" key="4">
    <source>
        <dbReference type="Pfam" id="PF20789"/>
    </source>
</evidence>
<dbReference type="GO" id="GO:0005782">
    <property type="term" value="C:peroxisomal matrix"/>
    <property type="evidence" value="ECO:0007669"/>
    <property type="project" value="UniProtKB-SubCell"/>
</dbReference>
<dbReference type="WBParaSite" id="L893_g6801.t1">
    <property type="protein sequence ID" value="L893_g6801.t1"/>
    <property type="gene ID" value="L893_g6801"/>
</dbReference>
<dbReference type="CDD" id="cd03444">
    <property type="entry name" value="Thioesterase_II_repeat1"/>
    <property type="match status" value="1"/>
</dbReference>
<dbReference type="InterPro" id="IPR049449">
    <property type="entry name" value="TesB_ACOT8-like_N"/>
</dbReference>
<keyword evidence="5" id="KW-1185">Reference proteome</keyword>
<dbReference type="InterPro" id="IPR042171">
    <property type="entry name" value="Acyl-CoA_hotdog"/>
</dbReference>
<keyword evidence="2" id="KW-0378">Hydrolase</keyword>
<evidence type="ECO:0000313" key="6">
    <source>
        <dbReference type="WBParaSite" id="L893_g6801.t1"/>
    </source>
</evidence>